<dbReference type="Proteomes" id="UP000321943">
    <property type="component" value="Chromosome"/>
</dbReference>
<proteinExistence type="predicted"/>
<evidence type="ECO:0000313" key="2">
    <source>
        <dbReference type="Proteomes" id="UP000321943"/>
    </source>
</evidence>
<evidence type="ECO:0000313" key="1">
    <source>
        <dbReference type="EMBL" id="BBM42771.1"/>
    </source>
</evidence>
<dbReference type="EMBL" id="AP019829">
    <property type="protein sequence ID" value="BBM42771.1"/>
    <property type="molecule type" value="Genomic_DNA"/>
</dbReference>
<gene>
    <name evidence="1" type="ORF">JCM16777_1021</name>
</gene>
<dbReference type="AlphaFoldDB" id="A0A7U6LAH0"/>
<protein>
    <submittedName>
        <fullName evidence="1">Uncharacterized protein</fullName>
    </submittedName>
</protein>
<name>A0A7U6LAH0_9FUSO</name>
<dbReference type="KEGG" id="lwd:JCM16777_1021"/>
<dbReference type="RefSeq" id="WP_018497953.1">
    <property type="nucleotide sequence ID" value="NZ_AP019829.2"/>
</dbReference>
<dbReference type="GeneID" id="84804355"/>
<reference evidence="1 2" key="1">
    <citation type="submission" date="2019-07" db="EMBL/GenBank/DDBJ databases">
        <title>Complete Genome Sequence of Leptotrichia wadei Strain JCM16777.</title>
        <authorList>
            <person name="Watanabe S."/>
            <person name="Cui L."/>
        </authorList>
    </citation>
    <scope>NUCLEOTIDE SEQUENCE [LARGE SCALE GENOMIC DNA]</scope>
    <source>
        <strain evidence="1 2">JCM16777</strain>
    </source>
</reference>
<sequence length="106" mass="12600">MRIIKRDKNGEEIAEIFGIYWDEERNQTLFLGMTDKYSGMYVYSESEVEIIDPNINFRTIYLSGHLPGIFHWALIEKDLLDEVIDGNLELRKKFLDVLRSENIIDW</sequence>
<accession>A0A7U6LAH0</accession>
<organism evidence="1 2">
    <name type="scientific">Leptotrichia wadei</name>
    <dbReference type="NCBI Taxonomy" id="157687"/>
    <lineage>
        <taxon>Bacteria</taxon>
        <taxon>Fusobacteriati</taxon>
        <taxon>Fusobacteriota</taxon>
        <taxon>Fusobacteriia</taxon>
        <taxon>Fusobacteriales</taxon>
        <taxon>Leptotrichiaceae</taxon>
        <taxon>Leptotrichia</taxon>
    </lineage>
</organism>